<dbReference type="GO" id="GO:0006207">
    <property type="term" value="P:'de novo' pyrimidine nucleobase biosynthetic process"/>
    <property type="evidence" value="ECO:0007669"/>
    <property type="project" value="InterPro"/>
</dbReference>
<dbReference type="RefSeq" id="WP_077833184.1">
    <property type="nucleotide sequence ID" value="NZ_CP096983.1"/>
</dbReference>
<sequence>MLTINSIKNGIVIDHIKAGHGIKIYNYLKLGEAEFPTALIMNAVSKKNKAKDMIKIENLMDLDLAVLGFLDPNITVNIIEDEKIKQKIQLKLPKEVKNIIRCRNPRCVTSVEGYVTHKFKLVDEKKGEYKCEYCDEIYKGIKDLEI</sequence>
<dbReference type="Pfam" id="PF01948">
    <property type="entry name" value="PyrI"/>
    <property type="match status" value="1"/>
</dbReference>
<dbReference type="KEGG" id="crw:CROST_034100"/>
<dbReference type="PANTHER" id="PTHR35805:SF1">
    <property type="entry name" value="ASPARTATE CARBAMOYLTRANSFERASE REGULATORY CHAIN"/>
    <property type="match status" value="1"/>
</dbReference>
<name>A0A1S8KZ59_9CLOT</name>
<dbReference type="InterPro" id="IPR002801">
    <property type="entry name" value="Asp_carbamoylTrfase_reg"/>
</dbReference>
<dbReference type="InterPro" id="IPR036793">
    <property type="entry name" value="Asp_carbatrfase_reg_N_sf"/>
</dbReference>
<dbReference type="InterPro" id="IPR036792">
    <property type="entry name" value="Asp_carbatrfase_reg_C_sf"/>
</dbReference>
<evidence type="ECO:0000259" key="2">
    <source>
        <dbReference type="Pfam" id="PF02748"/>
    </source>
</evidence>
<dbReference type="Gene3D" id="3.30.70.140">
    <property type="entry name" value="Aspartate carbamoyltransferase regulatory subunit, N-terminal domain"/>
    <property type="match status" value="1"/>
</dbReference>
<dbReference type="NCBIfam" id="NF002063">
    <property type="entry name" value="PRK00893.1-3"/>
    <property type="match status" value="1"/>
</dbReference>
<dbReference type="PANTHER" id="PTHR35805">
    <property type="entry name" value="ASPARTATE CARBAMOYLTRANSFERASE REGULATORY CHAIN"/>
    <property type="match status" value="1"/>
</dbReference>
<accession>A0A1S8KZ59</accession>
<reference evidence="3 4" key="1">
    <citation type="submission" date="2022-04" db="EMBL/GenBank/DDBJ databases">
        <title>Genome sequence of C. roseum typestrain.</title>
        <authorList>
            <person name="Poehlein A."/>
            <person name="Schoch T."/>
            <person name="Duerre P."/>
            <person name="Daniel R."/>
        </authorList>
    </citation>
    <scope>NUCLEOTIDE SEQUENCE [LARGE SCALE GENOMIC DNA]</scope>
    <source>
        <strain evidence="3 4">DSM 7320</strain>
    </source>
</reference>
<dbReference type="EMBL" id="CP096983">
    <property type="protein sequence ID" value="URZ12687.1"/>
    <property type="molecule type" value="Genomic_DNA"/>
</dbReference>
<dbReference type="InterPro" id="IPR020542">
    <property type="entry name" value="Asp_carbamoyltrfase_reg_C"/>
</dbReference>
<evidence type="ECO:0000259" key="1">
    <source>
        <dbReference type="Pfam" id="PF01948"/>
    </source>
</evidence>
<dbReference type="AlphaFoldDB" id="A0A1S8KZ59"/>
<gene>
    <name evidence="3" type="primary">pyrI</name>
    <name evidence="3" type="ORF">CROST_034100</name>
</gene>
<dbReference type="Pfam" id="PF02748">
    <property type="entry name" value="PyrI_C"/>
    <property type="match status" value="1"/>
</dbReference>
<dbReference type="SUPFAM" id="SSF54893">
    <property type="entry name" value="Aspartate carbamoyltransferase, Regulatory-chain, N-terminal domain"/>
    <property type="match status" value="1"/>
</dbReference>
<evidence type="ECO:0000313" key="4">
    <source>
        <dbReference type="Proteomes" id="UP000190951"/>
    </source>
</evidence>
<evidence type="ECO:0000313" key="3">
    <source>
        <dbReference type="EMBL" id="URZ12687.1"/>
    </source>
</evidence>
<proteinExistence type="predicted"/>
<dbReference type="SUPFAM" id="SSF57825">
    <property type="entry name" value="Aspartate carbamoyltransferase, Regulatory-chain, C-terminal domain"/>
    <property type="match status" value="1"/>
</dbReference>
<keyword evidence="4" id="KW-1185">Reference proteome</keyword>
<organism evidence="3 4">
    <name type="scientific">Clostridium felsineum</name>
    <dbReference type="NCBI Taxonomy" id="36839"/>
    <lineage>
        <taxon>Bacteria</taxon>
        <taxon>Bacillati</taxon>
        <taxon>Bacillota</taxon>
        <taxon>Clostridia</taxon>
        <taxon>Eubacteriales</taxon>
        <taxon>Clostridiaceae</taxon>
        <taxon>Clostridium</taxon>
    </lineage>
</organism>
<feature type="domain" description="Aspartate carbamoyltransferase regulatory subunit N-terminal" evidence="1">
    <location>
        <begin position="2"/>
        <end position="91"/>
    </location>
</feature>
<dbReference type="Gene3D" id="2.30.30.20">
    <property type="entry name" value="Aspartate carbamoyltransferase regulatory subunit, C-terminal domain"/>
    <property type="match status" value="1"/>
</dbReference>
<dbReference type="Proteomes" id="UP000190951">
    <property type="component" value="Chromosome"/>
</dbReference>
<dbReference type="STRING" id="84029.CROST_40600"/>
<dbReference type="InterPro" id="IPR020545">
    <property type="entry name" value="Asp_carbamoyltransf_reg_N"/>
</dbReference>
<dbReference type="GO" id="GO:0009347">
    <property type="term" value="C:aspartate carbamoyltransferase complex"/>
    <property type="evidence" value="ECO:0007669"/>
    <property type="project" value="InterPro"/>
</dbReference>
<protein>
    <submittedName>
        <fullName evidence="3">Aspartate carbamoyltransferase regulatory chain</fullName>
    </submittedName>
</protein>
<feature type="domain" description="Aspartate carbamoyltransferase regulatory subunit C-terminal" evidence="2">
    <location>
        <begin position="95"/>
        <end position="139"/>
    </location>
</feature>